<reference evidence="1" key="1">
    <citation type="submission" date="2022-08" db="EMBL/GenBank/DDBJ databases">
        <title>Genome Sequence of Fusarium decemcellulare.</title>
        <authorList>
            <person name="Buettner E."/>
        </authorList>
    </citation>
    <scope>NUCLEOTIDE SEQUENCE</scope>
    <source>
        <strain evidence="1">Babe19</strain>
    </source>
</reference>
<sequence length="297" mass="32498">MGTLLQLTWETWKATSPAKDPAGVGNSLHVHLRRDDTPEKCYHDCDGAYKIAISVGKSDQLCKKGSDFSHSLQNCRDCIDATGGDPRDYIDPQFEPLLAFCEGKDVASTSCDTCIFSTVITRTLNLDQVATTLDSKLKDEDFTVTLHVTQQHTPTNIPESSFDGSDESSGPNVATIIGPVAPSVALLLILGFLGLRWYRRRQQSKARVTQVEEGEDEPKFYKAQLHSDCAVRPTFELEGSMPVVLDPTARNEGEMPANEVAAHEKPAEGDPKGETSQEENSRDVQEGRTVDNPGSSK</sequence>
<comment type="caution">
    <text evidence="1">The sequence shown here is derived from an EMBL/GenBank/DDBJ whole genome shotgun (WGS) entry which is preliminary data.</text>
</comment>
<protein>
    <submittedName>
        <fullName evidence="1">Uncharacterized protein</fullName>
    </submittedName>
</protein>
<accession>A0ACC1S867</accession>
<evidence type="ECO:0000313" key="2">
    <source>
        <dbReference type="Proteomes" id="UP001148629"/>
    </source>
</evidence>
<dbReference type="Proteomes" id="UP001148629">
    <property type="component" value="Unassembled WGS sequence"/>
</dbReference>
<organism evidence="1 2">
    <name type="scientific">Fusarium decemcellulare</name>
    <dbReference type="NCBI Taxonomy" id="57161"/>
    <lineage>
        <taxon>Eukaryota</taxon>
        <taxon>Fungi</taxon>
        <taxon>Dikarya</taxon>
        <taxon>Ascomycota</taxon>
        <taxon>Pezizomycotina</taxon>
        <taxon>Sordariomycetes</taxon>
        <taxon>Hypocreomycetidae</taxon>
        <taxon>Hypocreales</taxon>
        <taxon>Nectriaceae</taxon>
        <taxon>Fusarium</taxon>
        <taxon>Fusarium decemcellulare species complex</taxon>
    </lineage>
</organism>
<dbReference type="EMBL" id="JANRMS010000808">
    <property type="protein sequence ID" value="KAJ3534154.1"/>
    <property type="molecule type" value="Genomic_DNA"/>
</dbReference>
<name>A0ACC1S867_9HYPO</name>
<proteinExistence type="predicted"/>
<keyword evidence="2" id="KW-1185">Reference proteome</keyword>
<gene>
    <name evidence="1" type="ORF">NM208_g7663</name>
</gene>
<evidence type="ECO:0000313" key="1">
    <source>
        <dbReference type="EMBL" id="KAJ3534154.1"/>
    </source>
</evidence>